<evidence type="ECO:0000313" key="2">
    <source>
        <dbReference type="Proteomes" id="UP000077266"/>
    </source>
</evidence>
<dbReference type="EMBL" id="KV425925">
    <property type="protein sequence ID" value="KZV97812.1"/>
    <property type="molecule type" value="Genomic_DNA"/>
</dbReference>
<accession>A0A165LGL4</accession>
<sequence length="192" mass="20909">MATGHSVSSVTFVSSVTLSAASRTSSGSQKPDPAAPSSGELQHVKLVICATTIVEPATRSAHPSLVLFRDAYRRQHISDCRIALSWAMPAHWKGEFPAAHPYLRPLLEGTWKILCLIAWGTPPLELRWASVRAETEEEHTQYLDGISKRLQTTTLVASLQVLLVSNAVLLTTEPPLSGQIVNYTAHGPYICL</sequence>
<dbReference type="AlphaFoldDB" id="A0A165LGL4"/>
<proteinExistence type="predicted"/>
<dbReference type="InParanoid" id="A0A165LGL4"/>
<name>A0A165LGL4_EXIGL</name>
<reference evidence="1 2" key="1">
    <citation type="journal article" date="2016" name="Mol. Biol. Evol.">
        <title>Comparative Genomics of Early-Diverging Mushroom-Forming Fungi Provides Insights into the Origins of Lignocellulose Decay Capabilities.</title>
        <authorList>
            <person name="Nagy L.G."/>
            <person name="Riley R."/>
            <person name="Tritt A."/>
            <person name="Adam C."/>
            <person name="Daum C."/>
            <person name="Floudas D."/>
            <person name="Sun H."/>
            <person name="Yadav J.S."/>
            <person name="Pangilinan J."/>
            <person name="Larsson K.H."/>
            <person name="Matsuura K."/>
            <person name="Barry K."/>
            <person name="Labutti K."/>
            <person name="Kuo R."/>
            <person name="Ohm R.A."/>
            <person name="Bhattacharya S.S."/>
            <person name="Shirouzu T."/>
            <person name="Yoshinaga Y."/>
            <person name="Martin F.M."/>
            <person name="Grigoriev I.V."/>
            <person name="Hibbett D.S."/>
        </authorList>
    </citation>
    <scope>NUCLEOTIDE SEQUENCE [LARGE SCALE GENOMIC DNA]</scope>
    <source>
        <strain evidence="1 2">HHB12029</strain>
    </source>
</reference>
<protein>
    <submittedName>
        <fullName evidence="1">Uncharacterized protein</fullName>
    </submittedName>
</protein>
<dbReference type="Proteomes" id="UP000077266">
    <property type="component" value="Unassembled WGS sequence"/>
</dbReference>
<evidence type="ECO:0000313" key="1">
    <source>
        <dbReference type="EMBL" id="KZV97812.1"/>
    </source>
</evidence>
<gene>
    <name evidence="1" type="ORF">EXIGLDRAFT_832569</name>
</gene>
<organism evidence="1 2">
    <name type="scientific">Exidia glandulosa HHB12029</name>
    <dbReference type="NCBI Taxonomy" id="1314781"/>
    <lineage>
        <taxon>Eukaryota</taxon>
        <taxon>Fungi</taxon>
        <taxon>Dikarya</taxon>
        <taxon>Basidiomycota</taxon>
        <taxon>Agaricomycotina</taxon>
        <taxon>Agaricomycetes</taxon>
        <taxon>Auriculariales</taxon>
        <taxon>Exidiaceae</taxon>
        <taxon>Exidia</taxon>
    </lineage>
</organism>
<keyword evidence="2" id="KW-1185">Reference proteome</keyword>